<organism evidence="2 3">
    <name type="scientific">Roseinatronobacter thiooxidans</name>
    <dbReference type="NCBI Taxonomy" id="121821"/>
    <lineage>
        <taxon>Bacteria</taxon>
        <taxon>Pseudomonadati</taxon>
        <taxon>Pseudomonadota</taxon>
        <taxon>Alphaproteobacteria</taxon>
        <taxon>Rhodobacterales</taxon>
        <taxon>Paracoccaceae</taxon>
        <taxon>Roseinatronobacter</taxon>
    </lineage>
</organism>
<dbReference type="STRING" id="121821.GCA_001870675_02186"/>
<evidence type="ECO:0000256" key="1">
    <source>
        <dbReference type="SAM" id="Phobius"/>
    </source>
</evidence>
<sequence>MIVILGMGIGALWGARNAKQRGGDRKDIAQYSIVGAIIGGLVGLFVTIGVEKMF</sequence>
<evidence type="ECO:0000313" key="3">
    <source>
        <dbReference type="Proteomes" id="UP000249364"/>
    </source>
</evidence>
<keyword evidence="1" id="KW-0472">Membrane</keyword>
<dbReference type="RefSeq" id="WP_170124681.1">
    <property type="nucleotide sequence ID" value="NZ_MEHT01000009.1"/>
</dbReference>
<name>A0A2W7QKY5_9RHOB</name>
<proteinExistence type="predicted"/>
<protein>
    <submittedName>
        <fullName evidence="2">Uncharacterized protein</fullName>
    </submittedName>
</protein>
<evidence type="ECO:0000313" key="2">
    <source>
        <dbReference type="EMBL" id="PZX47966.1"/>
    </source>
</evidence>
<comment type="caution">
    <text evidence="2">The sequence shown here is derived from an EMBL/GenBank/DDBJ whole genome shotgun (WGS) entry which is preliminary data.</text>
</comment>
<keyword evidence="1" id="KW-0812">Transmembrane</keyword>
<reference evidence="2 3" key="1">
    <citation type="submission" date="2018-06" db="EMBL/GenBank/DDBJ databases">
        <title>Genomic Encyclopedia of Archaeal and Bacterial Type Strains, Phase II (KMG-II): from individual species to whole genera.</title>
        <authorList>
            <person name="Goeker M."/>
        </authorList>
    </citation>
    <scope>NUCLEOTIDE SEQUENCE [LARGE SCALE GENOMIC DNA]</scope>
    <source>
        <strain evidence="2 3">DSM 13087</strain>
    </source>
</reference>
<dbReference type="AlphaFoldDB" id="A0A2W7QKY5"/>
<accession>A0A2W7QKY5</accession>
<keyword evidence="3" id="KW-1185">Reference proteome</keyword>
<gene>
    <name evidence="2" type="ORF">LY56_00114</name>
</gene>
<dbReference type="Proteomes" id="UP000249364">
    <property type="component" value="Unassembled WGS sequence"/>
</dbReference>
<keyword evidence="1" id="KW-1133">Transmembrane helix</keyword>
<dbReference type="EMBL" id="QKZQ01000001">
    <property type="protein sequence ID" value="PZX47966.1"/>
    <property type="molecule type" value="Genomic_DNA"/>
</dbReference>
<feature type="transmembrane region" description="Helical" evidence="1">
    <location>
        <begin position="28"/>
        <end position="50"/>
    </location>
</feature>